<accession>A0A136LXX0</accession>
<dbReference type="PROSITE" id="PS01012">
    <property type="entry name" value="FOLYLPOLYGLU_SYNT_2"/>
    <property type="match status" value="1"/>
</dbReference>
<protein>
    <recommendedName>
        <fullName evidence="3">tetrahydrofolate synthase</fullName>
        <ecNumber evidence="3">6.3.2.17</ecNumber>
    </recommendedName>
    <alternativeName>
        <fullName evidence="9">Tetrahydrofolylpolyglutamate synthase</fullName>
    </alternativeName>
</protein>
<dbReference type="Gene3D" id="3.90.190.20">
    <property type="entry name" value="Mur ligase, C-terminal domain"/>
    <property type="match status" value="1"/>
</dbReference>
<dbReference type="PANTHER" id="PTHR11136">
    <property type="entry name" value="FOLYLPOLYGLUTAMATE SYNTHASE-RELATED"/>
    <property type="match status" value="1"/>
</dbReference>
<evidence type="ECO:0000256" key="4">
    <source>
        <dbReference type="ARBA" id="ARBA00022598"/>
    </source>
</evidence>
<evidence type="ECO:0000313" key="15">
    <source>
        <dbReference type="Proteomes" id="UP000070457"/>
    </source>
</evidence>
<dbReference type="InterPro" id="IPR036565">
    <property type="entry name" value="Mur-like_cat_sf"/>
</dbReference>
<dbReference type="PATRIC" id="fig|1617426.3.peg.511"/>
<dbReference type="NCBIfam" id="TIGR01499">
    <property type="entry name" value="folC"/>
    <property type="match status" value="1"/>
</dbReference>
<dbReference type="Pfam" id="PF02875">
    <property type="entry name" value="Mur_ligase_C"/>
    <property type="match status" value="1"/>
</dbReference>
<evidence type="ECO:0000256" key="8">
    <source>
        <dbReference type="ARBA" id="ARBA00022842"/>
    </source>
</evidence>
<dbReference type="FunFam" id="3.40.1190.10:FF:000011">
    <property type="entry name" value="Folylpolyglutamate synthase/dihydrofolate synthase"/>
    <property type="match status" value="1"/>
</dbReference>
<dbReference type="EC" id="6.3.2.17" evidence="3"/>
<keyword evidence="5" id="KW-0479">Metal-binding</keyword>
<dbReference type="GO" id="GO:0008841">
    <property type="term" value="F:dihydrofolate synthase activity"/>
    <property type="evidence" value="ECO:0007669"/>
    <property type="project" value="TreeGrafter"/>
</dbReference>
<evidence type="ECO:0000259" key="13">
    <source>
        <dbReference type="Pfam" id="PF08245"/>
    </source>
</evidence>
<evidence type="ECO:0000313" key="14">
    <source>
        <dbReference type="EMBL" id="KXK26510.1"/>
    </source>
</evidence>
<evidence type="ECO:0000256" key="7">
    <source>
        <dbReference type="ARBA" id="ARBA00022840"/>
    </source>
</evidence>
<dbReference type="InterPro" id="IPR036615">
    <property type="entry name" value="Mur_ligase_C_dom_sf"/>
</dbReference>
<dbReference type="InterPro" id="IPR013221">
    <property type="entry name" value="Mur_ligase_cen"/>
</dbReference>
<dbReference type="InterPro" id="IPR018109">
    <property type="entry name" value="Folylpolyglutamate_synth_CS"/>
</dbReference>
<dbReference type="GO" id="GO:0005524">
    <property type="term" value="F:ATP binding"/>
    <property type="evidence" value="ECO:0007669"/>
    <property type="project" value="UniProtKB-KW"/>
</dbReference>
<evidence type="ECO:0000259" key="12">
    <source>
        <dbReference type="Pfam" id="PF02875"/>
    </source>
</evidence>
<comment type="similarity">
    <text evidence="2 11">Belongs to the folylpolyglutamate synthase family.</text>
</comment>
<gene>
    <name evidence="14" type="primary">fgs</name>
    <name evidence="14" type="ORF">TR69_WS6001000514</name>
</gene>
<dbReference type="EMBL" id="JYNZ01000003">
    <property type="protein sequence ID" value="KXK26510.1"/>
    <property type="molecule type" value="Genomic_DNA"/>
</dbReference>
<evidence type="ECO:0000256" key="11">
    <source>
        <dbReference type="PIRNR" id="PIRNR001563"/>
    </source>
</evidence>
<evidence type="ECO:0000256" key="6">
    <source>
        <dbReference type="ARBA" id="ARBA00022741"/>
    </source>
</evidence>
<proteinExistence type="inferred from homology"/>
<feature type="domain" description="Mur ligase central" evidence="13">
    <location>
        <begin position="50"/>
        <end position="276"/>
    </location>
</feature>
<dbReference type="Gene3D" id="3.40.1190.10">
    <property type="entry name" value="Mur-like, catalytic domain"/>
    <property type="match status" value="1"/>
</dbReference>
<dbReference type="PANTHER" id="PTHR11136:SF0">
    <property type="entry name" value="DIHYDROFOLATE SYNTHETASE-RELATED"/>
    <property type="match status" value="1"/>
</dbReference>
<dbReference type="InterPro" id="IPR001645">
    <property type="entry name" value="Folylpolyglutamate_synth"/>
</dbReference>
<comment type="catalytic activity">
    <reaction evidence="10">
        <text>(6S)-5,6,7,8-tetrahydrofolyl-(gamma-L-Glu)(n) + L-glutamate + ATP = (6S)-5,6,7,8-tetrahydrofolyl-(gamma-L-Glu)(n+1) + ADP + phosphate + H(+)</text>
        <dbReference type="Rhea" id="RHEA:10580"/>
        <dbReference type="Rhea" id="RHEA-COMP:14738"/>
        <dbReference type="Rhea" id="RHEA-COMP:14740"/>
        <dbReference type="ChEBI" id="CHEBI:15378"/>
        <dbReference type="ChEBI" id="CHEBI:29985"/>
        <dbReference type="ChEBI" id="CHEBI:30616"/>
        <dbReference type="ChEBI" id="CHEBI:43474"/>
        <dbReference type="ChEBI" id="CHEBI:141005"/>
        <dbReference type="ChEBI" id="CHEBI:456216"/>
        <dbReference type="EC" id="6.3.2.17"/>
    </reaction>
</comment>
<sequence>MQNNEFIETEKRLEAYTQKSIWIENYTLDRFLGFMKYLGSPHDSLRFVHIAGTSGKGSTTAYTQQILSSHGLKTGSFFSPHIFSVRERICIDGEPVSEEEFTAVFDEVAAAHDNYFTDKTGVTLIYFEFVLAMAFVLFARRHLDAVVLEVGMGGKLDPTNIIDAEVAVLTSVGLDHQEFLGNTVEEIAADKVQILKPSRTMVTGVTSSSVLRVIEDHAVRMNATLLRTGRDFTASDITVNRAGTVFTYTKDRQVQVTLRQHGRHQAENAAVALTAAAEFLGDRFNPDHAALALQDTRLNGRIQIFSEDPLVITDVAHNADKMAALVRTLDEIDPDVKIRLVTGFKKGRDKVRARDAVRQLSTIKDRLQAVYLCDFAATQDLYVSSVPAAELDLIFDEILPGVTRTSYTDVNQAVLQAVAQLQDDEMLLITGSFYLLGLLDTASLRSALEAM</sequence>
<dbReference type="GO" id="GO:0004326">
    <property type="term" value="F:tetrahydrofolylpolyglutamate synthase activity"/>
    <property type="evidence" value="ECO:0007669"/>
    <property type="project" value="UniProtKB-EC"/>
</dbReference>
<dbReference type="InterPro" id="IPR004101">
    <property type="entry name" value="Mur_ligase_C"/>
</dbReference>
<dbReference type="GO" id="GO:0005737">
    <property type="term" value="C:cytoplasm"/>
    <property type="evidence" value="ECO:0007669"/>
    <property type="project" value="TreeGrafter"/>
</dbReference>
<keyword evidence="8" id="KW-0460">Magnesium</keyword>
<organism evidence="14 15">
    <name type="scientific">candidate division WS6 bacterium OLB20</name>
    <dbReference type="NCBI Taxonomy" id="1617426"/>
    <lineage>
        <taxon>Bacteria</taxon>
        <taxon>Candidatus Dojkabacteria</taxon>
    </lineage>
</organism>
<evidence type="ECO:0000256" key="2">
    <source>
        <dbReference type="ARBA" id="ARBA00008276"/>
    </source>
</evidence>
<dbReference type="SUPFAM" id="SSF53623">
    <property type="entry name" value="MurD-like peptide ligases, catalytic domain"/>
    <property type="match status" value="1"/>
</dbReference>
<feature type="domain" description="Mur ligase C-terminal" evidence="12">
    <location>
        <begin position="300"/>
        <end position="433"/>
    </location>
</feature>
<keyword evidence="4 11" id="KW-0436">Ligase</keyword>
<evidence type="ECO:0000256" key="3">
    <source>
        <dbReference type="ARBA" id="ARBA00013025"/>
    </source>
</evidence>
<dbReference type="STRING" id="1617426.TR69_WS6001000514"/>
<keyword evidence="7 11" id="KW-0067">ATP-binding</keyword>
<dbReference type="AlphaFoldDB" id="A0A136LXX0"/>
<dbReference type="GO" id="GO:0046872">
    <property type="term" value="F:metal ion binding"/>
    <property type="evidence" value="ECO:0007669"/>
    <property type="project" value="UniProtKB-KW"/>
</dbReference>
<reference evidence="14 15" key="1">
    <citation type="submission" date="2015-02" db="EMBL/GenBank/DDBJ databases">
        <title>Improved understanding of the partial-nitritation anammox process through 23 genomes representing the majority of the microbial community.</title>
        <authorList>
            <person name="Speth D.R."/>
            <person name="In T Zandt M."/>
            <person name="Guerrero Cruz S."/>
            <person name="Jetten M.S."/>
            <person name="Dutilh B.E."/>
        </authorList>
    </citation>
    <scope>NUCLEOTIDE SEQUENCE [LARGE SCALE GENOMIC DNA]</scope>
    <source>
        <strain evidence="14">OLB20</strain>
    </source>
</reference>
<comment type="cofactor">
    <cofactor evidence="1">
        <name>Mg(2+)</name>
        <dbReference type="ChEBI" id="CHEBI:18420"/>
    </cofactor>
</comment>
<keyword evidence="6 11" id="KW-0547">Nucleotide-binding</keyword>
<comment type="caution">
    <text evidence="14">The sequence shown here is derived from an EMBL/GenBank/DDBJ whole genome shotgun (WGS) entry which is preliminary data.</text>
</comment>
<name>A0A136LXX0_9BACT</name>
<dbReference type="PIRSF" id="PIRSF001563">
    <property type="entry name" value="Folylpolyglu_synth"/>
    <property type="match status" value="1"/>
</dbReference>
<evidence type="ECO:0000256" key="5">
    <source>
        <dbReference type="ARBA" id="ARBA00022723"/>
    </source>
</evidence>
<dbReference type="Pfam" id="PF08245">
    <property type="entry name" value="Mur_ligase_M"/>
    <property type="match status" value="1"/>
</dbReference>
<dbReference type="Proteomes" id="UP000070457">
    <property type="component" value="Unassembled WGS sequence"/>
</dbReference>
<dbReference type="SUPFAM" id="SSF53244">
    <property type="entry name" value="MurD-like peptide ligases, peptide-binding domain"/>
    <property type="match status" value="1"/>
</dbReference>
<evidence type="ECO:0000256" key="1">
    <source>
        <dbReference type="ARBA" id="ARBA00001946"/>
    </source>
</evidence>
<evidence type="ECO:0000256" key="10">
    <source>
        <dbReference type="ARBA" id="ARBA00047493"/>
    </source>
</evidence>
<evidence type="ECO:0000256" key="9">
    <source>
        <dbReference type="ARBA" id="ARBA00030592"/>
    </source>
</evidence>